<dbReference type="PANTHER" id="PTHR31499:SF80">
    <property type="entry name" value="HTH MYB-TYPE DOMAIN-CONTAINING PROTEIN"/>
    <property type="match status" value="1"/>
</dbReference>
<dbReference type="GO" id="GO:0003700">
    <property type="term" value="F:DNA-binding transcription factor activity"/>
    <property type="evidence" value="ECO:0007669"/>
    <property type="project" value="InterPro"/>
</dbReference>
<evidence type="ECO:0000259" key="2">
    <source>
        <dbReference type="Pfam" id="PF14379"/>
    </source>
</evidence>
<dbReference type="Proteomes" id="UP000265520">
    <property type="component" value="Unassembled WGS sequence"/>
</dbReference>
<feature type="region of interest" description="Disordered" evidence="1">
    <location>
        <begin position="35"/>
        <end position="116"/>
    </location>
</feature>
<gene>
    <name evidence="3" type="ORF">A2U01_0011003</name>
</gene>
<proteinExistence type="predicted"/>
<feature type="compositionally biased region" description="Basic and acidic residues" evidence="1">
    <location>
        <begin position="84"/>
        <end position="95"/>
    </location>
</feature>
<dbReference type="InterPro" id="IPR046955">
    <property type="entry name" value="PHR1-like"/>
</dbReference>
<dbReference type="AlphaFoldDB" id="A0A392MRA2"/>
<sequence>MELQKRLHEQLEIQRNLQIQIENQGKRLQMMFEQQIKSDDPSAPLSSAVAPPPVENLENKNEGHETNDSTPDNKAEVSSQDTSTKQKGDDAKLTDELELEEDQFVAPPSKRAKTDE</sequence>
<protein>
    <submittedName>
        <fullName evidence="3">Protein PHR1-LIKE 1-like</fullName>
    </submittedName>
</protein>
<reference evidence="3 4" key="1">
    <citation type="journal article" date="2018" name="Front. Plant Sci.">
        <title>Red Clover (Trifolium pratense) and Zigzag Clover (T. medium) - A Picture of Genomic Similarities and Differences.</title>
        <authorList>
            <person name="Dluhosova J."/>
            <person name="Istvanek J."/>
            <person name="Nedelnik J."/>
            <person name="Repkova J."/>
        </authorList>
    </citation>
    <scope>NUCLEOTIDE SEQUENCE [LARGE SCALE GENOMIC DNA]</scope>
    <source>
        <strain evidence="4">cv. 10/8</strain>
        <tissue evidence="3">Leaf</tissue>
    </source>
</reference>
<feature type="compositionally biased region" description="Basic and acidic residues" evidence="1">
    <location>
        <begin position="57"/>
        <end position="75"/>
    </location>
</feature>
<evidence type="ECO:0000313" key="4">
    <source>
        <dbReference type="Proteomes" id="UP000265520"/>
    </source>
</evidence>
<accession>A0A392MRA2</accession>
<organism evidence="3 4">
    <name type="scientific">Trifolium medium</name>
    <dbReference type="NCBI Taxonomy" id="97028"/>
    <lineage>
        <taxon>Eukaryota</taxon>
        <taxon>Viridiplantae</taxon>
        <taxon>Streptophyta</taxon>
        <taxon>Embryophyta</taxon>
        <taxon>Tracheophyta</taxon>
        <taxon>Spermatophyta</taxon>
        <taxon>Magnoliopsida</taxon>
        <taxon>eudicotyledons</taxon>
        <taxon>Gunneridae</taxon>
        <taxon>Pentapetalae</taxon>
        <taxon>rosids</taxon>
        <taxon>fabids</taxon>
        <taxon>Fabales</taxon>
        <taxon>Fabaceae</taxon>
        <taxon>Papilionoideae</taxon>
        <taxon>50 kb inversion clade</taxon>
        <taxon>NPAAA clade</taxon>
        <taxon>Hologalegina</taxon>
        <taxon>IRL clade</taxon>
        <taxon>Trifolieae</taxon>
        <taxon>Trifolium</taxon>
    </lineage>
</organism>
<feature type="domain" description="MYB-CC type transcription factor LHEQLE-containing" evidence="2">
    <location>
        <begin position="1"/>
        <end position="37"/>
    </location>
</feature>
<evidence type="ECO:0000313" key="3">
    <source>
        <dbReference type="EMBL" id="MCH90096.1"/>
    </source>
</evidence>
<dbReference type="EMBL" id="LXQA010017574">
    <property type="protein sequence ID" value="MCH90096.1"/>
    <property type="molecule type" value="Genomic_DNA"/>
</dbReference>
<keyword evidence="4" id="KW-1185">Reference proteome</keyword>
<evidence type="ECO:0000256" key="1">
    <source>
        <dbReference type="SAM" id="MobiDB-lite"/>
    </source>
</evidence>
<dbReference type="PANTHER" id="PTHR31499">
    <property type="entry name" value="MYB FAMILY TRANSCRIPTION FACTOR PHL11"/>
    <property type="match status" value="1"/>
</dbReference>
<dbReference type="InterPro" id="IPR025756">
    <property type="entry name" value="Myb_CC_LHEQLE"/>
</dbReference>
<dbReference type="Pfam" id="PF14379">
    <property type="entry name" value="Myb_CC_LHEQLE"/>
    <property type="match status" value="1"/>
</dbReference>
<name>A0A392MRA2_9FABA</name>
<comment type="caution">
    <text evidence="3">The sequence shown here is derived from an EMBL/GenBank/DDBJ whole genome shotgun (WGS) entry which is preliminary data.</text>
</comment>